<dbReference type="PANTHER" id="PTHR14969">
    <property type="entry name" value="SPHINGOSINE-1-PHOSPHATE PHOSPHOHYDROLASE"/>
    <property type="match status" value="1"/>
</dbReference>
<keyword evidence="1" id="KW-0812">Transmembrane</keyword>
<dbReference type="PANTHER" id="PTHR14969:SF13">
    <property type="entry name" value="AT30094P"/>
    <property type="match status" value="1"/>
</dbReference>
<sequence>MKKLTGIKLLYILSAAALLCLFTFLFAEVADELKENELEAFDNIIINFVQSFISDQLTALMFSVTFLGSVKWLVFLAAAGGVILMIYKKRALSVFLLAGSGGGALFNWLLKWIFKRERPDILPLLTESGFSFPSGHSMGSFIFYGASAYILVHLFSKISLKVLAVLANVMIILLIGLSRIYLGVHYPSDVIGGFLAGGAWLAACIIIFRLYEYRKDL</sequence>
<comment type="caution">
    <text evidence="3">The sequence shown here is derived from an EMBL/GenBank/DDBJ whole genome shotgun (WGS) entry which is preliminary data.</text>
</comment>
<dbReference type="SMART" id="SM00014">
    <property type="entry name" value="acidPPc"/>
    <property type="match status" value="1"/>
</dbReference>
<dbReference type="InterPro" id="IPR000326">
    <property type="entry name" value="PAP2/HPO"/>
</dbReference>
<evidence type="ECO:0000259" key="2">
    <source>
        <dbReference type="SMART" id="SM00014"/>
    </source>
</evidence>
<dbReference type="Proteomes" id="UP000322139">
    <property type="component" value="Unassembled WGS sequence"/>
</dbReference>
<feature type="transmembrane region" description="Helical" evidence="1">
    <location>
        <begin position="162"/>
        <end position="184"/>
    </location>
</feature>
<dbReference type="CDD" id="cd03392">
    <property type="entry name" value="PAP2_like_2"/>
    <property type="match status" value="1"/>
</dbReference>
<gene>
    <name evidence="3" type="ORF">FZD51_25610</name>
</gene>
<dbReference type="Gene3D" id="1.20.144.10">
    <property type="entry name" value="Phosphatidic acid phosphatase type 2/haloperoxidase"/>
    <property type="match status" value="2"/>
</dbReference>
<feature type="domain" description="Phosphatidic acid phosphatase type 2/haloperoxidase" evidence="2">
    <location>
        <begin position="93"/>
        <end position="205"/>
    </location>
</feature>
<reference evidence="3 4" key="1">
    <citation type="submission" date="2019-08" db="EMBL/GenBank/DDBJ databases">
        <title>Bacillus genomes from the desert of Cuatro Cienegas, Coahuila.</title>
        <authorList>
            <person name="Olmedo-Alvarez G."/>
        </authorList>
    </citation>
    <scope>NUCLEOTIDE SEQUENCE [LARGE SCALE GENOMIC DNA]</scope>
    <source>
        <strain evidence="3 4">CH446_14T</strain>
    </source>
</reference>
<evidence type="ECO:0000313" key="3">
    <source>
        <dbReference type="EMBL" id="TYS39965.1"/>
    </source>
</evidence>
<protein>
    <submittedName>
        <fullName evidence="3">Phosphatase PAP2 family protein</fullName>
    </submittedName>
</protein>
<dbReference type="SUPFAM" id="SSF48317">
    <property type="entry name" value="Acid phosphatase/Vanadium-dependent haloperoxidase"/>
    <property type="match status" value="1"/>
</dbReference>
<dbReference type="AlphaFoldDB" id="A0A5D4QLK9"/>
<evidence type="ECO:0000256" key="1">
    <source>
        <dbReference type="SAM" id="Phobius"/>
    </source>
</evidence>
<organism evidence="3 4">
    <name type="scientific">Bacillus infantis</name>
    <dbReference type="NCBI Taxonomy" id="324767"/>
    <lineage>
        <taxon>Bacteria</taxon>
        <taxon>Bacillati</taxon>
        <taxon>Bacillota</taxon>
        <taxon>Bacilli</taxon>
        <taxon>Bacillales</taxon>
        <taxon>Bacillaceae</taxon>
        <taxon>Bacillus</taxon>
    </lineage>
</organism>
<feature type="transmembrane region" description="Helical" evidence="1">
    <location>
        <begin position="134"/>
        <end position="155"/>
    </location>
</feature>
<feature type="transmembrane region" description="Helical" evidence="1">
    <location>
        <begin position="94"/>
        <end position="114"/>
    </location>
</feature>
<dbReference type="Pfam" id="PF01569">
    <property type="entry name" value="PAP2"/>
    <property type="match status" value="1"/>
</dbReference>
<accession>A0A5D4QLK9</accession>
<feature type="transmembrane region" description="Helical" evidence="1">
    <location>
        <begin position="190"/>
        <end position="211"/>
    </location>
</feature>
<dbReference type="RefSeq" id="WP_148977242.1">
    <property type="nucleotide sequence ID" value="NZ_JBNIKU010000027.1"/>
</dbReference>
<proteinExistence type="predicted"/>
<keyword evidence="1" id="KW-0472">Membrane</keyword>
<feature type="transmembrane region" description="Helical" evidence="1">
    <location>
        <begin position="60"/>
        <end position="87"/>
    </location>
</feature>
<dbReference type="InterPro" id="IPR036938">
    <property type="entry name" value="PAP2/HPO_sf"/>
</dbReference>
<evidence type="ECO:0000313" key="4">
    <source>
        <dbReference type="Proteomes" id="UP000322139"/>
    </source>
</evidence>
<keyword evidence="1" id="KW-1133">Transmembrane helix</keyword>
<name>A0A5D4QLK9_9BACI</name>
<dbReference type="EMBL" id="VTER01000028">
    <property type="protein sequence ID" value="TYS39965.1"/>
    <property type="molecule type" value="Genomic_DNA"/>
</dbReference>